<dbReference type="PANTHER" id="PTHR35795">
    <property type="entry name" value="SLR1885 PROTEIN"/>
    <property type="match status" value="1"/>
</dbReference>
<comment type="caution">
    <text evidence="3">The sequence shown here is derived from an EMBL/GenBank/DDBJ whole genome shotgun (WGS) entry which is preliminary data.</text>
</comment>
<gene>
    <name evidence="3" type="ORF">M972_112919</name>
</gene>
<dbReference type="EMBL" id="PDBW01000001">
    <property type="protein sequence ID" value="PFH04096.1"/>
    <property type="molecule type" value="Genomic_DNA"/>
</dbReference>
<dbReference type="InterPro" id="IPR051094">
    <property type="entry name" value="Diverse_Catalytic_Enzymes"/>
</dbReference>
<accession>A0AB36TL40</accession>
<name>A0AB36TL40_ACETH</name>
<dbReference type="PROSITE" id="PS51831">
    <property type="entry name" value="HD"/>
    <property type="match status" value="1"/>
</dbReference>
<dbReference type="InterPro" id="IPR003607">
    <property type="entry name" value="HD/PDEase_dom"/>
</dbReference>
<dbReference type="InterPro" id="IPR006674">
    <property type="entry name" value="HD_domain"/>
</dbReference>
<organism evidence="3 4">
    <name type="scientific">Acetivibrio thermocellus AD2</name>
    <dbReference type="NCBI Taxonomy" id="1138384"/>
    <lineage>
        <taxon>Bacteria</taxon>
        <taxon>Bacillati</taxon>
        <taxon>Bacillota</taxon>
        <taxon>Clostridia</taxon>
        <taxon>Eubacteriales</taxon>
        <taxon>Oscillospiraceae</taxon>
        <taxon>Acetivibrio</taxon>
    </lineage>
</organism>
<dbReference type="GO" id="GO:0016787">
    <property type="term" value="F:hydrolase activity"/>
    <property type="evidence" value="ECO:0007669"/>
    <property type="project" value="UniProtKB-KW"/>
</dbReference>
<evidence type="ECO:0000313" key="4">
    <source>
        <dbReference type="Proteomes" id="UP000223596"/>
    </source>
</evidence>
<dbReference type="SMART" id="SM00471">
    <property type="entry name" value="HDc"/>
    <property type="match status" value="1"/>
</dbReference>
<reference evidence="3 4" key="1">
    <citation type="submission" date="2017-09" db="EMBL/GenBank/DDBJ databases">
        <title>Evaluation of Pacific Biosciences Sequencing Technology to Finishing C. thermocellum Genome Sequences.</title>
        <authorList>
            <person name="Brown S."/>
        </authorList>
    </citation>
    <scope>NUCLEOTIDE SEQUENCE [LARGE SCALE GENOMIC DNA]</scope>
    <source>
        <strain evidence="3 4">AD2</strain>
    </source>
</reference>
<dbReference type="RefSeq" id="WP_003514256.1">
    <property type="nucleotide sequence ID" value="NZ_CP013828.1"/>
</dbReference>
<evidence type="ECO:0000313" key="3">
    <source>
        <dbReference type="EMBL" id="PFH04096.1"/>
    </source>
</evidence>
<dbReference type="Proteomes" id="UP000223596">
    <property type="component" value="Unassembled WGS sequence"/>
</dbReference>
<keyword evidence="1" id="KW-0378">Hydrolase</keyword>
<dbReference type="Gene3D" id="1.10.3210.10">
    <property type="entry name" value="Hypothetical protein af1432"/>
    <property type="match status" value="1"/>
</dbReference>
<dbReference type="SUPFAM" id="SSF109604">
    <property type="entry name" value="HD-domain/PDEase-like"/>
    <property type="match status" value="1"/>
</dbReference>
<protein>
    <submittedName>
        <fullName evidence="3">DGTPase</fullName>
    </submittedName>
</protein>
<dbReference type="GeneID" id="35803107"/>
<proteinExistence type="predicted"/>
<feature type="domain" description="HD" evidence="2">
    <location>
        <begin position="85"/>
        <end position="233"/>
    </location>
</feature>
<sequence length="395" mass="46908">MDSNEIYSEIIKNNLKREKILSKYACKSIMGVRRHPEREEIEDRINIRPAFFHDTDRIIHSLAYTRYIDKTQAFFLFENDHITHRVLHVQFVSKIARVIGRCLSLNEDLIEAIALGHDLGHVPYGHDGENYLNEIINKKENLYFNHNAQSVRFLMELENGARGLNLTLQVLDGILCHNGEILEKEYAPETNKNWDKFLEDYEKCWTEKDYSKKLRPMTLEGCLVRICDIIAYIGRDIEDAITVKLIKREDIPGEVVRVLGNTNRDIINNLAKDIIENSYNRPYIMFSKDKYNALKLLLDFNYKYIYKNPVKMTENEKIKRMFRELFELYLKDLETENKESSIYEWFLDNMSEEYLRSNSKPRIVLDYIAGMTDDFFNNEFKRYVLPKSYGYCMEQ</sequence>
<dbReference type="Pfam" id="PF01966">
    <property type="entry name" value="HD"/>
    <property type="match status" value="1"/>
</dbReference>
<evidence type="ECO:0000259" key="2">
    <source>
        <dbReference type="PROSITE" id="PS51831"/>
    </source>
</evidence>
<evidence type="ECO:0000256" key="1">
    <source>
        <dbReference type="ARBA" id="ARBA00022801"/>
    </source>
</evidence>
<dbReference type="CDD" id="cd00077">
    <property type="entry name" value="HDc"/>
    <property type="match status" value="1"/>
</dbReference>
<dbReference type="AlphaFoldDB" id="A0AB36TL40"/>
<dbReference type="PANTHER" id="PTHR35795:SF1">
    <property type="entry name" value="BIS(5'-NUCLEOSYL)-TETRAPHOSPHATASE, SYMMETRICAL"/>
    <property type="match status" value="1"/>
</dbReference>
<dbReference type="Pfam" id="PF13286">
    <property type="entry name" value="HD_assoc"/>
    <property type="match status" value="1"/>
</dbReference>
<dbReference type="InterPro" id="IPR026875">
    <property type="entry name" value="PHydrolase_assoc_dom"/>
</dbReference>